<feature type="domain" description="General secretion pathway GspH" evidence="12">
    <location>
        <begin position="45"/>
        <end position="141"/>
    </location>
</feature>
<sequence length="152" mass="15787">MKTQQNGFTLVELMVALAILGIVAVFALPMFGDVVERNRVVAKSNEILGAFTYARTEAVKSGSAVSVGGTGSDWAKGVTVTASDGTTLRVVTLPPGYTLSATTTTISVAYDSTGFASSTLTLHLCPSDKSIPGRQYSLALSGLVTVTEYTCP</sequence>
<keyword evidence="7 11" id="KW-1133">Transmembrane helix</keyword>
<keyword evidence="8 11" id="KW-0472">Membrane</keyword>
<dbReference type="InterPro" id="IPR022346">
    <property type="entry name" value="T2SS_GspH"/>
</dbReference>
<dbReference type="InterPro" id="IPR045584">
    <property type="entry name" value="Pilin-like"/>
</dbReference>
<dbReference type="EMBL" id="CP154858">
    <property type="protein sequence ID" value="XDT71585.1"/>
    <property type="molecule type" value="Genomic_DNA"/>
</dbReference>
<evidence type="ECO:0000313" key="13">
    <source>
        <dbReference type="EMBL" id="XDT71585.1"/>
    </source>
</evidence>
<name>A0AB39UUT8_9GAMM</name>
<dbReference type="NCBIfam" id="TIGR02532">
    <property type="entry name" value="IV_pilin_GFxxxE"/>
    <property type="match status" value="1"/>
</dbReference>
<evidence type="ECO:0000256" key="9">
    <source>
        <dbReference type="ARBA" id="ARBA00025772"/>
    </source>
</evidence>
<protein>
    <recommendedName>
        <fullName evidence="2">Type II secretion system protein H</fullName>
    </recommendedName>
    <alternativeName>
        <fullName evidence="10">General secretion pathway protein H</fullName>
    </alternativeName>
</protein>
<keyword evidence="5" id="KW-0997">Cell inner membrane</keyword>
<dbReference type="GO" id="GO:0015628">
    <property type="term" value="P:protein secretion by the type II secretion system"/>
    <property type="evidence" value="ECO:0007669"/>
    <property type="project" value="InterPro"/>
</dbReference>
<evidence type="ECO:0000256" key="2">
    <source>
        <dbReference type="ARBA" id="ARBA00021549"/>
    </source>
</evidence>
<evidence type="ECO:0000256" key="1">
    <source>
        <dbReference type="ARBA" id="ARBA00004377"/>
    </source>
</evidence>
<evidence type="ECO:0000256" key="3">
    <source>
        <dbReference type="ARBA" id="ARBA00022475"/>
    </source>
</evidence>
<evidence type="ECO:0000256" key="5">
    <source>
        <dbReference type="ARBA" id="ARBA00022519"/>
    </source>
</evidence>
<comment type="subcellular location">
    <subcellularLocation>
        <location evidence="1">Cell inner membrane</location>
        <topology evidence="1">Single-pass membrane protein</topology>
    </subcellularLocation>
</comment>
<evidence type="ECO:0000256" key="11">
    <source>
        <dbReference type="SAM" id="Phobius"/>
    </source>
</evidence>
<proteinExistence type="inferred from homology"/>
<evidence type="ECO:0000259" key="12">
    <source>
        <dbReference type="Pfam" id="PF12019"/>
    </source>
</evidence>
<dbReference type="KEGG" id="tcd:AAIA72_12305"/>
<dbReference type="Pfam" id="PF12019">
    <property type="entry name" value="GspH"/>
    <property type="match status" value="1"/>
</dbReference>
<keyword evidence="6 11" id="KW-0812">Transmembrane</keyword>
<organism evidence="13">
    <name type="scientific">Thermohahella caldifontis</name>
    <dbReference type="NCBI Taxonomy" id="3142973"/>
    <lineage>
        <taxon>Bacteria</taxon>
        <taxon>Pseudomonadati</taxon>
        <taxon>Pseudomonadota</taxon>
        <taxon>Gammaproteobacteria</taxon>
        <taxon>Oceanospirillales</taxon>
        <taxon>Hahellaceae</taxon>
        <taxon>Thermohahella</taxon>
    </lineage>
</organism>
<comment type="similarity">
    <text evidence="9">Belongs to the GSP H family.</text>
</comment>
<dbReference type="AlphaFoldDB" id="A0AB39UUT8"/>
<keyword evidence="3" id="KW-1003">Cell membrane</keyword>
<gene>
    <name evidence="13" type="ORF">AAIA72_12305</name>
</gene>
<evidence type="ECO:0000256" key="7">
    <source>
        <dbReference type="ARBA" id="ARBA00022989"/>
    </source>
</evidence>
<accession>A0AB39UUT8</accession>
<dbReference type="RefSeq" id="WP_369600612.1">
    <property type="nucleotide sequence ID" value="NZ_CP154858.1"/>
</dbReference>
<dbReference type="InterPro" id="IPR012902">
    <property type="entry name" value="N_methyl_site"/>
</dbReference>
<evidence type="ECO:0000256" key="6">
    <source>
        <dbReference type="ARBA" id="ARBA00022692"/>
    </source>
</evidence>
<dbReference type="GO" id="GO:0005886">
    <property type="term" value="C:plasma membrane"/>
    <property type="evidence" value="ECO:0007669"/>
    <property type="project" value="UniProtKB-SubCell"/>
</dbReference>
<dbReference type="Pfam" id="PF07963">
    <property type="entry name" value="N_methyl"/>
    <property type="match status" value="1"/>
</dbReference>
<keyword evidence="4" id="KW-0488">Methylation</keyword>
<evidence type="ECO:0000256" key="8">
    <source>
        <dbReference type="ARBA" id="ARBA00023136"/>
    </source>
</evidence>
<evidence type="ECO:0000256" key="10">
    <source>
        <dbReference type="ARBA" id="ARBA00030775"/>
    </source>
</evidence>
<dbReference type="GO" id="GO:0015627">
    <property type="term" value="C:type II protein secretion system complex"/>
    <property type="evidence" value="ECO:0007669"/>
    <property type="project" value="InterPro"/>
</dbReference>
<evidence type="ECO:0000256" key="4">
    <source>
        <dbReference type="ARBA" id="ARBA00022481"/>
    </source>
</evidence>
<feature type="transmembrane region" description="Helical" evidence="11">
    <location>
        <begin position="7"/>
        <end position="31"/>
    </location>
</feature>
<reference evidence="13" key="1">
    <citation type="submission" date="2024-05" db="EMBL/GenBank/DDBJ databases">
        <title>Genome sequencing of novel strain.</title>
        <authorList>
            <person name="Ganbat D."/>
            <person name="Ganbat S."/>
            <person name="Lee S.-J."/>
        </authorList>
    </citation>
    <scope>NUCLEOTIDE SEQUENCE</scope>
    <source>
        <strain evidence="13">SMD15-11</strain>
    </source>
</reference>
<dbReference type="Gene3D" id="3.55.40.10">
    <property type="entry name" value="minor pseudopilin epsh domain"/>
    <property type="match status" value="1"/>
</dbReference>
<dbReference type="SUPFAM" id="SSF54523">
    <property type="entry name" value="Pili subunits"/>
    <property type="match status" value="1"/>
</dbReference>